<evidence type="ECO:0000313" key="1">
    <source>
        <dbReference type="EMBL" id="CAD7646257.1"/>
    </source>
</evidence>
<dbReference type="Proteomes" id="UP000728032">
    <property type="component" value="Unassembled WGS sequence"/>
</dbReference>
<reference evidence="1" key="1">
    <citation type="submission" date="2020-11" db="EMBL/GenBank/DDBJ databases">
        <authorList>
            <person name="Tran Van P."/>
        </authorList>
    </citation>
    <scope>NUCLEOTIDE SEQUENCE</scope>
</reference>
<organism evidence="1">
    <name type="scientific">Oppiella nova</name>
    <dbReference type="NCBI Taxonomy" id="334625"/>
    <lineage>
        <taxon>Eukaryota</taxon>
        <taxon>Metazoa</taxon>
        <taxon>Ecdysozoa</taxon>
        <taxon>Arthropoda</taxon>
        <taxon>Chelicerata</taxon>
        <taxon>Arachnida</taxon>
        <taxon>Acari</taxon>
        <taxon>Acariformes</taxon>
        <taxon>Sarcoptiformes</taxon>
        <taxon>Oribatida</taxon>
        <taxon>Brachypylina</taxon>
        <taxon>Oppioidea</taxon>
        <taxon>Oppiidae</taxon>
        <taxon>Oppiella</taxon>
    </lineage>
</organism>
<dbReference type="EMBL" id="OC917132">
    <property type="protein sequence ID" value="CAD7646257.1"/>
    <property type="molecule type" value="Genomic_DNA"/>
</dbReference>
<protein>
    <submittedName>
        <fullName evidence="1">Uncharacterized protein</fullName>
    </submittedName>
</protein>
<feature type="non-terminal residue" evidence="1">
    <location>
        <position position="157"/>
    </location>
</feature>
<dbReference type="AlphaFoldDB" id="A0A7R9QJ95"/>
<proteinExistence type="predicted"/>
<accession>A0A7R9QJ95</accession>
<evidence type="ECO:0000313" key="2">
    <source>
        <dbReference type="Proteomes" id="UP000728032"/>
    </source>
</evidence>
<name>A0A7R9QJ95_9ACAR</name>
<gene>
    <name evidence="1" type="ORF">ONB1V03_LOCUS5629</name>
</gene>
<sequence>MPSPAHSSTRTLLGGVGLDARRHFVPLYGVRRLVGAVLSVVSPPPPYSGCVVINRVCRELAWLAPVLISVQILAVLSTAQVDRPPHAHHITARIRRQTFPNYNSNFNFQNFSNANSFFPPQPDLSSAFRQQFQSINTGNSDQGFNTIRRFPQFPSSS</sequence>
<keyword evidence="2" id="KW-1185">Reference proteome</keyword>
<dbReference type="EMBL" id="CAJPVJ010002307">
    <property type="protein sequence ID" value="CAG2166101.1"/>
    <property type="molecule type" value="Genomic_DNA"/>
</dbReference>